<dbReference type="eggNOG" id="KOG1603">
    <property type="taxonomic scope" value="Eukaryota"/>
</dbReference>
<keyword evidence="3" id="KW-0449">Lipoprotein</keyword>
<keyword evidence="8" id="KW-1185">Reference proteome</keyword>
<organism evidence="7 8">
    <name type="scientific">Leersia perrieri</name>
    <dbReference type="NCBI Taxonomy" id="77586"/>
    <lineage>
        <taxon>Eukaryota</taxon>
        <taxon>Viridiplantae</taxon>
        <taxon>Streptophyta</taxon>
        <taxon>Embryophyta</taxon>
        <taxon>Tracheophyta</taxon>
        <taxon>Spermatophyta</taxon>
        <taxon>Magnoliopsida</taxon>
        <taxon>Liliopsida</taxon>
        <taxon>Poales</taxon>
        <taxon>Poaceae</taxon>
        <taxon>BOP clade</taxon>
        <taxon>Oryzoideae</taxon>
        <taxon>Oryzeae</taxon>
        <taxon>Oryzinae</taxon>
        <taxon>Leersia</taxon>
    </lineage>
</organism>
<dbReference type="SUPFAM" id="SSF55008">
    <property type="entry name" value="HMA, heavy metal-associated domain"/>
    <property type="match status" value="1"/>
</dbReference>
<reference evidence="7 8" key="1">
    <citation type="submission" date="2012-08" db="EMBL/GenBank/DDBJ databases">
        <title>Oryza genome evolution.</title>
        <authorList>
            <person name="Wing R.A."/>
        </authorList>
    </citation>
    <scope>NUCLEOTIDE SEQUENCE</scope>
</reference>
<sequence>MASESLQCKTLALRVSIHCEGCKKKVKKVLQRIEGVYRCDVDGRSNKATVTVTGRVSADTLIRKLRRAGKQAEQWPEEPKQQQQQQTSGSQCQEEETKNQAPEPEPAKSGDGEPAEKPASGDAAEPTSDQNVSPEEVETKKVSGNGDGEDATPPATEDGGTESNTHGNVTATAGDGGGDEMAFVTQQPSEPKRRRKPEQPPLEQEEKAGDATLTMAAAAAASSNSGHFPAAEPLQPVHVVSYHVARPSSSAAYYAPSPAVVAAAAPPPSAPPREHSYAYAYSPYYSQPSPYRYGYYSYYGGGGGGGERTPQRSSASPARNSYGDLFSDDNANSCSVM</sequence>
<dbReference type="CDD" id="cd00371">
    <property type="entry name" value="HMA"/>
    <property type="match status" value="1"/>
</dbReference>
<name>A0A0D9WFR4_9ORYZ</name>
<dbReference type="Pfam" id="PF00403">
    <property type="entry name" value="HMA"/>
    <property type="match status" value="1"/>
</dbReference>
<feature type="compositionally biased region" description="Basic and acidic residues" evidence="5">
    <location>
        <begin position="105"/>
        <end position="116"/>
    </location>
</feature>
<keyword evidence="1" id="KW-0488">Methylation</keyword>
<accession>A0A0D9WFR4</accession>
<dbReference type="AlphaFoldDB" id="A0A0D9WFR4"/>
<keyword evidence="2" id="KW-0479">Metal-binding</keyword>
<dbReference type="EnsemblPlants" id="LPERR05G10970.1">
    <property type="protein sequence ID" value="LPERR05G10970.1"/>
    <property type="gene ID" value="LPERR05G10970"/>
</dbReference>
<dbReference type="Proteomes" id="UP000032180">
    <property type="component" value="Chromosome 5"/>
</dbReference>
<dbReference type="HOGENOM" id="CLU_042477_0_0_1"/>
<dbReference type="PROSITE" id="PS50846">
    <property type="entry name" value="HMA_2"/>
    <property type="match status" value="1"/>
</dbReference>
<protein>
    <recommendedName>
        <fullName evidence="6">HMA domain-containing protein</fullName>
    </recommendedName>
</protein>
<proteinExistence type="inferred from homology"/>
<reference evidence="8" key="2">
    <citation type="submission" date="2013-12" db="EMBL/GenBank/DDBJ databases">
        <authorList>
            <person name="Yu Y."/>
            <person name="Lee S."/>
            <person name="de Baynast K."/>
            <person name="Wissotski M."/>
            <person name="Liu L."/>
            <person name="Talag J."/>
            <person name="Goicoechea J."/>
            <person name="Angelova A."/>
            <person name="Jetty R."/>
            <person name="Kudrna D."/>
            <person name="Golser W."/>
            <person name="Rivera L."/>
            <person name="Zhang J."/>
            <person name="Wing R."/>
        </authorList>
    </citation>
    <scope>NUCLEOTIDE SEQUENCE</scope>
</reference>
<dbReference type="Gramene" id="LPERR05G10970.1">
    <property type="protein sequence ID" value="LPERR05G10970.1"/>
    <property type="gene ID" value="LPERR05G10970"/>
</dbReference>
<dbReference type="InterPro" id="IPR006121">
    <property type="entry name" value="HMA_dom"/>
</dbReference>
<evidence type="ECO:0000259" key="6">
    <source>
        <dbReference type="PROSITE" id="PS50846"/>
    </source>
</evidence>
<feature type="region of interest" description="Disordered" evidence="5">
    <location>
        <begin position="302"/>
        <end position="337"/>
    </location>
</feature>
<reference evidence="7" key="3">
    <citation type="submission" date="2015-04" db="UniProtKB">
        <authorList>
            <consortium name="EnsemblPlants"/>
        </authorList>
    </citation>
    <scope>IDENTIFICATION</scope>
</reference>
<evidence type="ECO:0000256" key="5">
    <source>
        <dbReference type="SAM" id="MobiDB-lite"/>
    </source>
</evidence>
<feature type="region of interest" description="Disordered" evidence="5">
    <location>
        <begin position="65"/>
        <end position="210"/>
    </location>
</feature>
<dbReference type="GO" id="GO:0046872">
    <property type="term" value="F:metal ion binding"/>
    <property type="evidence" value="ECO:0007669"/>
    <property type="project" value="UniProtKB-KW"/>
</dbReference>
<evidence type="ECO:0000256" key="4">
    <source>
        <dbReference type="ARBA" id="ARBA00024045"/>
    </source>
</evidence>
<evidence type="ECO:0000256" key="3">
    <source>
        <dbReference type="ARBA" id="ARBA00023289"/>
    </source>
</evidence>
<dbReference type="STRING" id="77586.A0A0D9WFR4"/>
<dbReference type="Gene3D" id="3.30.70.100">
    <property type="match status" value="1"/>
</dbReference>
<evidence type="ECO:0000313" key="7">
    <source>
        <dbReference type="EnsemblPlants" id="LPERR05G10970.1"/>
    </source>
</evidence>
<dbReference type="PANTHER" id="PTHR45868:SF98">
    <property type="entry name" value="OS05G0368600 PROTEIN"/>
    <property type="match status" value="1"/>
</dbReference>
<feature type="compositionally biased region" description="Low complexity" evidence="5">
    <location>
        <begin position="81"/>
        <end position="92"/>
    </location>
</feature>
<keyword evidence="3" id="KW-0636">Prenylation</keyword>
<evidence type="ECO:0000256" key="2">
    <source>
        <dbReference type="ARBA" id="ARBA00022723"/>
    </source>
</evidence>
<comment type="similarity">
    <text evidence="4">Belongs to the HIPP family.</text>
</comment>
<feature type="compositionally biased region" description="Polar residues" evidence="5">
    <location>
        <begin position="161"/>
        <end position="171"/>
    </location>
</feature>
<dbReference type="PANTHER" id="PTHR45868">
    <property type="entry name" value="HEAVY METAL-ASSOCIATED ISOPRENYLATED PLANT PROTEIN 33-RELATED"/>
    <property type="match status" value="1"/>
</dbReference>
<evidence type="ECO:0000256" key="1">
    <source>
        <dbReference type="ARBA" id="ARBA00022481"/>
    </source>
</evidence>
<dbReference type="InterPro" id="IPR036163">
    <property type="entry name" value="HMA_dom_sf"/>
</dbReference>
<evidence type="ECO:0000313" key="8">
    <source>
        <dbReference type="Proteomes" id="UP000032180"/>
    </source>
</evidence>
<feature type="domain" description="HMA" evidence="6">
    <location>
        <begin position="8"/>
        <end position="73"/>
    </location>
</feature>